<dbReference type="Gene3D" id="3.40.50.360">
    <property type="match status" value="1"/>
</dbReference>
<name>A0A2S5R8Y4_9PROT</name>
<feature type="domain" description="NADPH-dependent FMN reductase-like" evidence="3">
    <location>
        <begin position="8"/>
        <end position="159"/>
    </location>
</feature>
<dbReference type="OrthoDB" id="9805976at2"/>
<evidence type="ECO:0000313" key="5">
    <source>
        <dbReference type="Proteomes" id="UP000239425"/>
    </source>
</evidence>
<keyword evidence="5" id="KW-1185">Reference proteome</keyword>
<dbReference type="InterPro" id="IPR029039">
    <property type="entry name" value="Flavoprotein-like_sf"/>
</dbReference>
<dbReference type="InterPro" id="IPR051796">
    <property type="entry name" value="ISF_SsuE-like"/>
</dbReference>
<dbReference type="AlphaFoldDB" id="A0A2S5R8Y4"/>
<dbReference type="Pfam" id="PF03358">
    <property type="entry name" value="FMN_red"/>
    <property type="match status" value="1"/>
</dbReference>
<evidence type="ECO:0000256" key="1">
    <source>
        <dbReference type="ARBA" id="ARBA00022630"/>
    </source>
</evidence>
<protein>
    <submittedName>
        <fullName evidence="4">NADPH-dependent FMN reductase</fullName>
    </submittedName>
</protein>
<dbReference type="Proteomes" id="UP000239425">
    <property type="component" value="Unassembled WGS sequence"/>
</dbReference>
<dbReference type="EMBL" id="PHHC01000082">
    <property type="protein sequence ID" value="PPE03760.1"/>
    <property type="molecule type" value="Genomic_DNA"/>
</dbReference>
<evidence type="ECO:0000313" key="4">
    <source>
        <dbReference type="EMBL" id="PPE03760.1"/>
    </source>
</evidence>
<dbReference type="PANTHER" id="PTHR43278:SF4">
    <property type="entry name" value="NAD(P)H-DEPENDENT FMN-CONTAINING OXIDOREDUCTASE YWQN-RELATED"/>
    <property type="match status" value="1"/>
</dbReference>
<dbReference type="SUPFAM" id="SSF52218">
    <property type="entry name" value="Flavoproteins"/>
    <property type="match status" value="1"/>
</dbReference>
<reference evidence="4 5" key="1">
    <citation type="submission" date="2017-11" db="EMBL/GenBank/DDBJ databases">
        <title>Comparative genomic analysis of Holospora spp., intranuclear symbionts of paramecia.</title>
        <authorList>
            <person name="Garushyants S.K."/>
            <person name="Beliavskaya A."/>
            <person name="Malko D.B."/>
            <person name="Logacheva M.D."/>
            <person name="Rautian M.S."/>
            <person name="Gelfand M.S."/>
        </authorList>
    </citation>
    <scope>NUCLEOTIDE SEQUENCE [LARGE SCALE GENOMIC DNA]</scope>
    <source>
        <strain evidence="5">02AZ16</strain>
    </source>
</reference>
<dbReference type="InterPro" id="IPR005025">
    <property type="entry name" value="FMN_Rdtase-like_dom"/>
</dbReference>
<gene>
    <name evidence="4" type="ORF">HCUR_00775</name>
</gene>
<sequence length="177" mass="20130">MSIQSYCIALNGSSRPHGNTKALLNKISKTLGEPYVSGMPIVDLCTLNITPYDYEGRNQKDDFIPLMERCIGEYSTIVIATPIYWYTVSAYVKIFLDRITDLMTIRRDLKKALEGTKISVIANFAGRNADVIKMVEGHINDLFSHLCDYLKMQYIGSYFIHMSVEQVDEKALRPLFS</sequence>
<accession>A0A2S5R8Y4</accession>
<evidence type="ECO:0000256" key="2">
    <source>
        <dbReference type="ARBA" id="ARBA00022643"/>
    </source>
</evidence>
<organism evidence="4 5">
    <name type="scientific">Holospora curviuscula</name>
    <dbReference type="NCBI Taxonomy" id="1082868"/>
    <lineage>
        <taxon>Bacteria</taxon>
        <taxon>Pseudomonadati</taxon>
        <taxon>Pseudomonadota</taxon>
        <taxon>Alphaproteobacteria</taxon>
        <taxon>Holosporales</taxon>
        <taxon>Holosporaceae</taxon>
        <taxon>Holospora</taxon>
    </lineage>
</organism>
<dbReference type="RefSeq" id="WP_104206800.1">
    <property type="nucleotide sequence ID" value="NZ_PHHC01000082.1"/>
</dbReference>
<proteinExistence type="predicted"/>
<comment type="caution">
    <text evidence="4">The sequence shown here is derived from an EMBL/GenBank/DDBJ whole genome shotgun (WGS) entry which is preliminary data.</text>
</comment>
<dbReference type="GO" id="GO:0016491">
    <property type="term" value="F:oxidoreductase activity"/>
    <property type="evidence" value="ECO:0007669"/>
    <property type="project" value="InterPro"/>
</dbReference>
<keyword evidence="2" id="KW-0288">FMN</keyword>
<dbReference type="PANTHER" id="PTHR43278">
    <property type="entry name" value="NAD(P)H-DEPENDENT FMN-CONTAINING OXIDOREDUCTASE YWQN-RELATED"/>
    <property type="match status" value="1"/>
</dbReference>
<evidence type="ECO:0000259" key="3">
    <source>
        <dbReference type="Pfam" id="PF03358"/>
    </source>
</evidence>
<keyword evidence="1" id="KW-0285">Flavoprotein</keyword>